<gene>
    <name evidence="1" type="ORF">Glove_13g154</name>
</gene>
<organism evidence="1 2">
    <name type="scientific">Diversispora epigaea</name>
    <dbReference type="NCBI Taxonomy" id="1348612"/>
    <lineage>
        <taxon>Eukaryota</taxon>
        <taxon>Fungi</taxon>
        <taxon>Fungi incertae sedis</taxon>
        <taxon>Mucoromycota</taxon>
        <taxon>Glomeromycotina</taxon>
        <taxon>Glomeromycetes</taxon>
        <taxon>Diversisporales</taxon>
        <taxon>Diversisporaceae</taxon>
        <taxon>Diversispora</taxon>
    </lineage>
</organism>
<evidence type="ECO:0000313" key="1">
    <source>
        <dbReference type="EMBL" id="RHZ89678.1"/>
    </source>
</evidence>
<name>A0A397JS13_9GLOM</name>
<keyword evidence="2" id="KW-1185">Reference proteome</keyword>
<dbReference type="EMBL" id="PQFF01000011">
    <property type="protein sequence ID" value="RHZ89678.1"/>
    <property type="molecule type" value="Genomic_DNA"/>
</dbReference>
<dbReference type="Proteomes" id="UP000266861">
    <property type="component" value="Unassembled WGS sequence"/>
</dbReference>
<proteinExistence type="predicted"/>
<accession>A0A397JS13</accession>
<dbReference type="AlphaFoldDB" id="A0A397JS13"/>
<comment type="caution">
    <text evidence="1">The sequence shown here is derived from an EMBL/GenBank/DDBJ whole genome shotgun (WGS) entry which is preliminary data.</text>
</comment>
<sequence length="116" mass="13311">MHYGSNTTTVATTTRTTKIFCSVPPLIFSLSLNSLNSSTLNTINLINSPVHISPSLYSSFRATWHQQSIKHQQQQQSNTMRRDDYYYQQQCNIQLNISSPLHSKIVFDPHPLSSYY</sequence>
<evidence type="ECO:0000313" key="2">
    <source>
        <dbReference type="Proteomes" id="UP000266861"/>
    </source>
</evidence>
<protein>
    <submittedName>
        <fullName evidence="1">Uncharacterized protein</fullName>
    </submittedName>
</protein>
<reference evidence="1 2" key="1">
    <citation type="submission" date="2018-08" db="EMBL/GenBank/DDBJ databases">
        <title>Genome and evolution of the arbuscular mycorrhizal fungus Diversispora epigaea (formerly Glomus versiforme) and its bacterial endosymbionts.</title>
        <authorList>
            <person name="Sun X."/>
            <person name="Fei Z."/>
            <person name="Harrison M."/>
        </authorList>
    </citation>
    <scope>NUCLEOTIDE SEQUENCE [LARGE SCALE GENOMIC DNA]</scope>
    <source>
        <strain evidence="1 2">IT104</strain>
    </source>
</reference>